<evidence type="ECO:0000313" key="5">
    <source>
        <dbReference type="Proteomes" id="UP001107558"/>
    </source>
</evidence>
<feature type="compositionally biased region" description="Low complexity" evidence="2">
    <location>
        <begin position="161"/>
        <end position="180"/>
    </location>
</feature>
<name>A0A9J6BLZ9_POLVA</name>
<protein>
    <recommendedName>
        <fullName evidence="3">S phase cyclin A-associated protein in the endoplasmic reticulum N-terminal domain-containing protein</fullName>
    </recommendedName>
</protein>
<feature type="compositionally biased region" description="Low complexity" evidence="2">
    <location>
        <begin position="519"/>
        <end position="542"/>
    </location>
</feature>
<dbReference type="InterPro" id="IPR032446">
    <property type="entry name" value="SCAPER_N"/>
</dbReference>
<evidence type="ECO:0000313" key="4">
    <source>
        <dbReference type="EMBL" id="KAG5670752.1"/>
    </source>
</evidence>
<feature type="region of interest" description="Disordered" evidence="2">
    <location>
        <begin position="718"/>
        <end position="737"/>
    </location>
</feature>
<feature type="compositionally biased region" description="Polar residues" evidence="2">
    <location>
        <begin position="653"/>
        <end position="664"/>
    </location>
</feature>
<feature type="region of interest" description="Disordered" evidence="2">
    <location>
        <begin position="159"/>
        <end position="187"/>
    </location>
</feature>
<feature type="compositionally biased region" description="Low complexity" evidence="2">
    <location>
        <begin position="480"/>
        <end position="492"/>
    </location>
</feature>
<feature type="compositionally biased region" description="Acidic residues" evidence="2">
    <location>
        <begin position="666"/>
        <end position="677"/>
    </location>
</feature>
<accession>A0A9J6BLZ9</accession>
<feature type="region of interest" description="Disordered" evidence="2">
    <location>
        <begin position="450"/>
        <end position="632"/>
    </location>
</feature>
<feature type="compositionally biased region" description="Basic and acidic residues" evidence="2">
    <location>
        <begin position="968"/>
        <end position="983"/>
    </location>
</feature>
<feature type="compositionally biased region" description="Polar residues" evidence="2">
    <location>
        <begin position="381"/>
        <end position="396"/>
    </location>
</feature>
<dbReference type="EMBL" id="JADBJN010000003">
    <property type="protein sequence ID" value="KAG5670752.1"/>
    <property type="molecule type" value="Genomic_DNA"/>
</dbReference>
<feature type="region of interest" description="Disordered" evidence="2">
    <location>
        <begin position="381"/>
        <end position="437"/>
    </location>
</feature>
<feature type="region of interest" description="Disordered" evidence="2">
    <location>
        <begin position="36"/>
        <end position="64"/>
    </location>
</feature>
<dbReference type="PANTHER" id="PTHR31434">
    <property type="entry name" value="S PHASE CYCLIN A-ASSOCIATED PROTEIN IN THE ENDOPLASMIC RETICULUM"/>
    <property type="match status" value="1"/>
</dbReference>
<comment type="caution">
    <text evidence="4">The sequence shown here is derived from an EMBL/GenBank/DDBJ whole genome shotgun (WGS) entry which is preliminary data.</text>
</comment>
<organism evidence="4 5">
    <name type="scientific">Polypedilum vanderplanki</name>
    <name type="common">Sleeping chironomid midge</name>
    <dbReference type="NCBI Taxonomy" id="319348"/>
    <lineage>
        <taxon>Eukaryota</taxon>
        <taxon>Metazoa</taxon>
        <taxon>Ecdysozoa</taxon>
        <taxon>Arthropoda</taxon>
        <taxon>Hexapoda</taxon>
        <taxon>Insecta</taxon>
        <taxon>Pterygota</taxon>
        <taxon>Neoptera</taxon>
        <taxon>Endopterygota</taxon>
        <taxon>Diptera</taxon>
        <taxon>Nematocera</taxon>
        <taxon>Chironomoidea</taxon>
        <taxon>Chironomidae</taxon>
        <taxon>Chironominae</taxon>
        <taxon>Polypedilum</taxon>
        <taxon>Polypedilum</taxon>
    </lineage>
</organism>
<dbReference type="Pfam" id="PF16501">
    <property type="entry name" value="SCAPER_N"/>
    <property type="match status" value="1"/>
</dbReference>
<gene>
    <name evidence="4" type="ORF">PVAND_000993</name>
</gene>
<dbReference type="OrthoDB" id="71500at2759"/>
<feature type="compositionally biased region" description="Basic and acidic residues" evidence="2">
    <location>
        <begin position="727"/>
        <end position="737"/>
    </location>
</feature>
<feature type="coiled-coil region" evidence="1">
    <location>
        <begin position="679"/>
        <end position="709"/>
    </location>
</feature>
<proteinExistence type="predicted"/>
<evidence type="ECO:0000256" key="1">
    <source>
        <dbReference type="SAM" id="Coils"/>
    </source>
</evidence>
<keyword evidence="5" id="KW-1185">Reference proteome</keyword>
<feature type="region of interest" description="Disordered" evidence="2">
    <location>
        <begin position="653"/>
        <end position="679"/>
    </location>
</feature>
<feature type="region of interest" description="Disordered" evidence="2">
    <location>
        <begin position="968"/>
        <end position="994"/>
    </location>
</feature>
<dbReference type="Proteomes" id="UP001107558">
    <property type="component" value="Chromosome 3"/>
</dbReference>
<evidence type="ECO:0000259" key="3">
    <source>
        <dbReference type="Pfam" id="PF16501"/>
    </source>
</evidence>
<feature type="coiled-coil region" evidence="1">
    <location>
        <begin position="824"/>
        <end position="874"/>
    </location>
</feature>
<sequence length="1490" mass="171596">MDVKRANEFEQREAKNFILLGNKNDFTLSKSDNKKCLRKTSDDSSLDRKSMSMSKNACPRIRSASTGRDKRSEFHARYWAFLFGNLQRAVDEIYKTVEYYENVESCQEAILVLENYIREFRALANYFKMSWDYEKTPKKPQSIAWEVRKTNSMPRVRNRTINSSPAISGKSSPSYSGTNSPCPTIEEHKPVENHVSKIVNSKKSEIDDKEKKFEQLVVSLNESTTNDELQDMKPKSISLENLSNDIEVKKLVIKVDGNTQTEGMEDDNLTLQEFMTKHKPEEKIEIPEIKEEEKKTPEPQKVKETPKIETKKPIETPSLSQIVNKPTTEAAKSLTAQKTQSRTVKANYSLRNQTITSKNTQRVPRKTTTVNTQQTKKIIPSTTPAAQKSLIGNRSKTMIEISKPQGQNLVPLRRKKSNENNTDSSSSTSTLKASVEKLNSKNSLKSLTFKSADSKASGDGEWFTVKTKRRSSWTSRFDQPSSYASLPALALLNENSEDSDKEQVTKKEPPKVEKKQVPKSKTVVSKPKVSTVTKQSTQQQNKTVDRKPITAVKSAPKRATLMESNAKKSKQQPPQPKQTQPINQNLIKRQKSDITGLKIKSLHKEYLRNERAGPKKKKEDSSETKVDMNLQTTQVLISQTIHELYSEIENSKKNSQFSNGNLSSCDEIEERDLESDDDQKKLVEEQESLERQIRELENSEIDVDTETDETDCEAILCDLDDNENSENNDRNSPKDEFLNDENISLEMRYAPMLAEMTINEREETLATLQELVARDPGRAQKLHQKLSSPSRRRSVRETIKKYQAKHTRALEKRTVIQQQKTLKLQQLIQRVEQVKAAREQLIENRRLRMEEKLQRAAENRENFLKNKVKKAHDEEEKLKEIAFIKNLEMQNKRLDFIESCKEQEVRRQDLEQERQKRQTEKLAKEAAVERRRLEIELERKKKLEKMDETRREREQRVEKIQEEKEKLRQEMAKEKQRDRDKRLQAIQQQQLQDTEELQRKITRKQEEYQKRHEENIEHIRQRAFELTQQRNIDDSKSQNDEEENVENIERTREAIRNSKKKMKKIKERFNTLNQSYLEELPELAAVHKKQSQIPKLINAIKKSNQNNSGKNQLGAERPIGQIIRIIEKSTVVDFHCLWLLDGLGVLATIIENGLQPNSDISRIAVIKAIQLYRNACSSCKQIAHHSILAGSFITLLDALNFALRNPEIEIKTSTCPVEVSTELFLALTVVLSNLKLTANDKNIALEQRINLLLKYITASGLLEIVTKKCLKVREPIENQQNLLLPLLSMIGFVTKVTEVCSYEKSDFLATVVSTEIFGMINLLYKTMSFGDAIPKRTISLAGSTYGLIKAIALLDSSCLQKVLNQDKLIFKFLDVVTILLNYCGPKLCENDDKEMKAMIRDLVIILGYFSANNRRNQNLLTSEQSCIILKSITKLPIDLAPVYYPTLLTIIWENPEAEEKLAKDFDIQMLKEYEKSSVAKKNLLLQTLEI</sequence>
<feature type="compositionally biased region" description="Basic and acidic residues" evidence="2">
    <location>
        <begin position="36"/>
        <end position="50"/>
    </location>
</feature>
<feature type="compositionally biased region" description="Basic and acidic residues" evidence="2">
    <location>
        <begin position="501"/>
        <end position="516"/>
    </location>
</feature>
<feature type="domain" description="S phase cyclin A-associated protein in the endoplasmic reticulum N-terminal" evidence="3">
    <location>
        <begin position="65"/>
        <end position="157"/>
    </location>
</feature>
<keyword evidence="1" id="KW-0175">Coiled coil</keyword>
<feature type="compositionally biased region" description="Basic and acidic residues" evidence="2">
    <location>
        <begin position="602"/>
        <end position="626"/>
    </location>
</feature>
<reference evidence="4" key="1">
    <citation type="submission" date="2021-03" db="EMBL/GenBank/DDBJ databases">
        <title>Chromosome level genome of the anhydrobiotic midge Polypedilum vanderplanki.</title>
        <authorList>
            <person name="Yoshida Y."/>
            <person name="Kikawada T."/>
            <person name="Gusev O."/>
        </authorList>
    </citation>
    <scope>NUCLEOTIDE SEQUENCE</scope>
    <source>
        <strain evidence="4">NIAS01</strain>
        <tissue evidence="4">Whole body or cell culture</tissue>
    </source>
</reference>
<feature type="compositionally biased region" description="Low complexity" evidence="2">
    <location>
        <begin position="419"/>
        <end position="433"/>
    </location>
</feature>
<dbReference type="PANTHER" id="PTHR31434:SF2">
    <property type="entry name" value="S PHASE CYCLIN A-ASSOCIATED PROTEIN IN THE ENDOPLASMIC RETICULUM"/>
    <property type="match status" value="1"/>
</dbReference>
<evidence type="ECO:0000256" key="2">
    <source>
        <dbReference type="SAM" id="MobiDB-lite"/>
    </source>
</evidence>